<evidence type="ECO:0000313" key="1">
    <source>
        <dbReference type="EMBL" id="CAB4171796.1"/>
    </source>
</evidence>
<sequence>MKTENSPTYIGYNEKMGAWAFSPSIIKGVDKQWDASDWTWDDVKNFMTHVAENAKEEYLDWHAVKVMS</sequence>
<name>A0A6J5PP91_9CAUD</name>
<accession>A0A6J5PP91</accession>
<organism evidence="1">
    <name type="scientific">uncultured Caudovirales phage</name>
    <dbReference type="NCBI Taxonomy" id="2100421"/>
    <lineage>
        <taxon>Viruses</taxon>
        <taxon>Duplodnaviria</taxon>
        <taxon>Heunggongvirae</taxon>
        <taxon>Uroviricota</taxon>
        <taxon>Caudoviricetes</taxon>
        <taxon>Peduoviridae</taxon>
        <taxon>Maltschvirus</taxon>
        <taxon>Maltschvirus maltsch</taxon>
    </lineage>
</organism>
<protein>
    <submittedName>
        <fullName evidence="1">Uncharacterized protein</fullName>
    </submittedName>
</protein>
<dbReference type="EMBL" id="LR796877">
    <property type="protein sequence ID" value="CAB4171796.1"/>
    <property type="molecule type" value="Genomic_DNA"/>
</dbReference>
<proteinExistence type="predicted"/>
<gene>
    <name evidence="1" type="ORF">UFOVP923_27</name>
</gene>
<reference evidence="1" key="1">
    <citation type="submission" date="2020-05" db="EMBL/GenBank/DDBJ databases">
        <authorList>
            <person name="Chiriac C."/>
            <person name="Salcher M."/>
            <person name="Ghai R."/>
            <person name="Kavagutti S V."/>
        </authorList>
    </citation>
    <scope>NUCLEOTIDE SEQUENCE</scope>
</reference>